<protein>
    <submittedName>
        <fullName evidence="3">Uncharacterized protein</fullName>
    </submittedName>
</protein>
<feature type="coiled-coil region" evidence="1">
    <location>
        <begin position="482"/>
        <end position="516"/>
    </location>
</feature>
<feature type="region of interest" description="Disordered" evidence="2">
    <location>
        <begin position="410"/>
        <end position="453"/>
    </location>
</feature>
<evidence type="ECO:0000256" key="2">
    <source>
        <dbReference type="SAM" id="MobiDB-lite"/>
    </source>
</evidence>
<feature type="compositionally biased region" description="Polar residues" evidence="2">
    <location>
        <begin position="304"/>
        <end position="320"/>
    </location>
</feature>
<feature type="region of interest" description="Disordered" evidence="2">
    <location>
        <begin position="175"/>
        <end position="367"/>
    </location>
</feature>
<sequence>MGRLTDLLFRKRSKGKPISPQPSPPHHPAPAPTMRTLRRSPERHSDLRSFVFDSPRSSAVQLASFNPERVLNWRYTATTRDQMLTRSPTPPRAFTDDEMGLRFADRATPPQRRRRSSSVSSIVTAFTYNPSIESLGGNSGPGFMALQQFRHVQARTHLEGASNDLEQTVFPTNRENDRGVNTIFDDTNVPASPGTRTRGNGRRVSFNVDNRYVPTPPETGFPDNQTFMARGRSGFRVSRDNVEGDNFDSGSPNSQGDQTPKAHGFPEYPILRSNSQRVNFNIDDPYDQTPMPRGRSGFPKSRNNDQGTNIDSGSPNSQGDRTPKARGSPKNSFLRSSSQRVNFDIDSPHVPAPPEMVAPGDPIKNPTPAEMKIAAARSSSSRDDSNVFTSEGLATALSNFSKSGNVPDDVLNTLPPPAATASPTSISNSTMDGGSPLSRSSRAMDTHHDSEPPVVISAKDRDHIEYYYTGLCNRLKANNTTISHLQALVNSLTMDNDRLEADAMNAEEAKELGRLEIWPTVNKYYAEAQSHKAEKRKLHGFVRYIMSLLPGDKKKEAVSAMDGLEIDLADESQDQEVKDRVKAARKELETVKYWKTRALAAEKWIDGVE</sequence>
<feature type="compositionally biased region" description="Pro residues" evidence="2">
    <location>
        <begin position="19"/>
        <end position="31"/>
    </location>
</feature>
<feature type="region of interest" description="Disordered" evidence="2">
    <location>
        <begin position="1"/>
        <end position="43"/>
    </location>
</feature>
<dbReference type="EMBL" id="ML977325">
    <property type="protein sequence ID" value="KAF2114640.1"/>
    <property type="molecule type" value="Genomic_DNA"/>
</dbReference>
<name>A0A6A5Z5C3_9PLEO</name>
<evidence type="ECO:0000313" key="3">
    <source>
        <dbReference type="EMBL" id="KAF2114640.1"/>
    </source>
</evidence>
<organism evidence="3 4">
    <name type="scientific">Lophiotrema nucula</name>
    <dbReference type="NCBI Taxonomy" id="690887"/>
    <lineage>
        <taxon>Eukaryota</taxon>
        <taxon>Fungi</taxon>
        <taxon>Dikarya</taxon>
        <taxon>Ascomycota</taxon>
        <taxon>Pezizomycotina</taxon>
        <taxon>Dothideomycetes</taxon>
        <taxon>Pleosporomycetidae</taxon>
        <taxon>Pleosporales</taxon>
        <taxon>Lophiotremataceae</taxon>
        <taxon>Lophiotrema</taxon>
    </lineage>
</organism>
<feature type="region of interest" description="Disordered" evidence="2">
    <location>
        <begin position="101"/>
        <end position="120"/>
    </location>
</feature>
<evidence type="ECO:0000313" key="4">
    <source>
        <dbReference type="Proteomes" id="UP000799770"/>
    </source>
</evidence>
<evidence type="ECO:0000256" key="1">
    <source>
        <dbReference type="SAM" id="Coils"/>
    </source>
</evidence>
<dbReference type="AlphaFoldDB" id="A0A6A5Z5C3"/>
<feature type="compositionally biased region" description="Polar residues" evidence="2">
    <location>
        <begin position="329"/>
        <end position="341"/>
    </location>
</feature>
<proteinExistence type="predicted"/>
<accession>A0A6A5Z5C3</accession>
<gene>
    <name evidence="3" type="ORF">BDV96DRAFT_577147</name>
</gene>
<dbReference type="Proteomes" id="UP000799770">
    <property type="component" value="Unassembled WGS sequence"/>
</dbReference>
<feature type="compositionally biased region" description="Basic and acidic residues" evidence="2">
    <location>
        <begin position="442"/>
        <end position="451"/>
    </location>
</feature>
<keyword evidence="4" id="KW-1185">Reference proteome</keyword>
<reference evidence="3" key="1">
    <citation type="journal article" date="2020" name="Stud. Mycol.">
        <title>101 Dothideomycetes genomes: a test case for predicting lifestyles and emergence of pathogens.</title>
        <authorList>
            <person name="Haridas S."/>
            <person name="Albert R."/>
            <person name="Binder M."/>
            <person name="Bloem J."/>
            <person name="Labutti K."/>
            <person name="Salamov A."/>
            <person name="Andreopoulos B."/>
            <person name="Baker S."/>
            <person name="Barry K."/>
            <person name="Bills G."/>
            <person name="Bluhm B."/>
            <person name="Cannon C."/>
            <person name="Castanera R."/>
            <person name="Culley D."/>
            <person name="Daum C."/>
            <person name="Ezra D."/>
            <person name="Gonzalez J."/>
            <person name="Henrissat B."/>
            <person name="Kuo A."/>
            <person name="Liang C."/>
            <person name="Lipzen A."/>
            <person name="Lutzoni F."/>
            <person name="Magnuson J."/>
            <person name="Mondo S."/>
            <person name="Nolan M."/>
            <person name="Ohm R."/>
            <person name="Pangilinan J."/>
            <person name="Park H.-J."/>
            <person name="Ramirez L."/>
            <person name="Alfaro M."/>
            <person name="Sun H."/>
            <person name="Tritt A."/>
            <person name="Yoshinaga Y."/>
            <person name="Zwiers L.-H."/>
            <person name="Turgeon B."/>
            <person name="Goodwin S."/>
            <person name="Spatafora J."/>
            <person name="Crous P."/>
            <person name="Grigoriev I."/>
        </authorList>
    </citation>
    <scope>NUCLEOTIDE SEQUENCE</scope>
    <source>
        <strain evidence="3">CBS 627.86</strain>
    </source>
</reference>
<feature type="compositionally biased region" description="Polar residues" evidence="2">
    <location>
        <begin position="248"/>
        <end position="258"/>
    </location>
</feature>
<keyword evidence="1" id="KW-0175">Coiled coil</keyword>
<feature type="compositionally biased region" description="Low complexity" evidence="2">
    <location>
        <begin position="419"/>
        <end position="430"/>
    </location>
</feature>